<gene>
    <name evidence="1" type="ORF">ACFX5F_05195</name>
</gene>
<accession>A0ABW6I3U9</accession>
<evidence type="ECO:0000313" key="2">
    <source>
        <dbReference type="Proteomes" id="UP001600107"/>
    </source>
</evidence>
<protein>
    <submittedName>
        <fullName evidence="1">Uncharacterized protein</fullName>
    </submittedName>
</protein>
<name>A0ABW6I3U9_9FLAO</name>
<proteinExistence type="predicted"/>
<organism evidence="1 2">
    <name type="scientific">Flavobacterium zhoui</name>
    <dbReference type="NCBI Taxonomy" id="3230414"/>
    <lineage>
        <taxon>Bacteria</taxon>
        <taxon>Pseudomonadati</taxon>
        <taxon>Bacteroidota</taxon>
        <taxon>Flavobacteriia</taxon>
        <taxon>Flavobacteriales</taxon>
        <taxon>Flavobacteriaceae</taxon>
        <taxon>Flavobacterium</taxon>
    </lineage>
</organism>
<evidence type="ECO:0000313" key="1">
    <source>
        <dbReference type="EMBL" id="MFE3870612.1"/>
    </source>
</evidence>
<dbReference type="RefSeq" id="WP_379850580.1">
    <property type="nucleotide sequence ID" value="NZ_JBHZPY010000003.1"/>
</dbReference>
<reference evidence="1 2" key="1">
    <citation type="submission" date="2024-06" db="EMBL/GenBank/DDBJ databases">
        <title>Flavobacterium spp. isolated from glacier.</title>
        <authorList>
            <person name="Han D."/>
        </authorList>
    </citation>
    <scope>NUCLEOTIDE SEQUENCE [LARGE SCALE GENOMIC DNA]</scope>
    <source>
        <strain evidence="1 2">ZS1P70</strain>
    </source>
</reference>
<keyword evidence="2" id="KW-1185">Reference proteome</keyword>
<sequence length="51" mass="5900">MIQIYKVYHRNSPETSGLALIVVIPKPRYLRHSFVLSLRGTKQSFLTAQKI</sequence>
<comment type="caution">
    <text evidence="1">The sequence shown here is derived from an EMBL/GenBank/DDBJ whole genome shotgun (WGS) entry which is preliminary data.</text>
</comment>
<dbReference type="Proteomes" id="UP001600107">
    <property type="component" value="Unassembled WGS sequence"/>
</dbReference>
<dbReference type="EMBL" id="JBHZPY010000003">
    <property type="protein sequence ID" value="MFE3870612.1"/>
    <property type="molecule type" value="Genomic_DNA"/>
</dbReference>